<dbReference type="Proteomes" id="UP000235881">
    <property type="component" value="Unassembled WGS sequence"/>
</dbReference>
<evidence type="ECO:0000256" key="1">
    <source>
        <dbReference type="SAM" id="MobiDB-lite"/>
    </source>
</evidence>
<dbReference type="CDD" id="cd14743">
    <property type="entry name" value="PAAR_CT_1"/>
    <property type="match status" value="1"/>
</dbReference>
<accession>A0A8E2QGT6</accession>
<protein>
    <recommendedName>
        <fullName evidence="4">Zn-binding protein involved in type VI secretion</fullName>
    </recommendedName>
</protein>
<dbReference type="EMBL" id="POUK01000002">
    <property type="protein sequence ID" value="PNF77670.1"/>
    <property type="molecule type" value="Genomic_DNA"/>
</dbReference>
<reference evidence="2 3" key="1">
    <citation type="submission" date="2018-01" db="EMBL/GenBank/DDBJ databases">
        <title>Denitrification phenotypes of diverse strains of Pseudomonas stutzeri.</title>
        <authorList>
            <person name="Milligan D.A."/>
            <person name="Bergaust L."/>
            <person name="Bakken L.R."/>
            <person name="Frostegard A."/>
        </authorList>
    </citation>
    <scope>NUCLEOTIDE SEQUENCE [LARGE SCALE GENOMIC DNA]</scope>
    <source>
        <strain evidence="2 3">DSM 50238</strain>
    </source>
</reference>
<keyword evidence="3" id="KW-1185">Reference proteome</keyword>
<evidence type="ECO:0008006" key="4">
    <source>
        <dbReference type="Google" id="ProtNLM"/>
    </source>
</evidence>
<dbReference type="Pfam" id="PF05488">
    <property type="entry name" value="PAAR_motif"/>
    <property type="match status" value="1"/>
</dbReference>
<gene>
    <name evidence="2" type="ORF">CXK95_08270</name>
</gene>
<dbReference type="Gene3D" id="2.60.200.60">
    <property type="match status" value="2"/>
</dbReference>
<evidence type="ECO:0000313" key="3">
    <source>
        <dbReference type="Proteomes" id="UP000235881"/>
    </source>
</evidence>
<dbReference type="AlphaFoldDB" id="A0A8E2QGT6"/>
<sequence>MSGKPAARLGDPTACPQTGHGTNPIAAGSPDVLFDGLPAARMGDASACGGAMASAVIPNVLIDGKPAAVVGSVGSHGNVVVSGSGTVIIGTSGSGAAFKAPSPLTISGTFDRAFMLTTAEGKPVEGLGYRLVSASGLSRLGSTSSAGDTGNFSTGAQQEPITLYISGAE</sequence>
<proteinExistence type="predicted"/>
<name>A0A8E2QGT6_9GAMM</name>
<feature type="region of interest" description="Disordered" evidence="1">
    <location>
        <begin position="1"/>
        <end position="27"/>
    </location>
</feature>
<organism evidence="2 3">
    <name type="scientific">Stutzerimonas degradans</name>
    <dbReference type="NCBI Taxonomy" id="2968968"/>
    <lineage>
        <taxon>Bacteria</taxon>
        <taxon>Pseudomonadati</taxon>
        <taxon>Pseudomonadota</taxon>
        <taxon>Gammaproteobacteria</taxon>
        <taxon>Pseudomonadales</taxon>
        <taxon>Pseudomonadaceae</taxon>
        <taxon>Stutzerimonas</taxon>
    </lineage>
</organism>
<evidence type="ECO:0000313" key="2">
    <source>
        <dbReference type="EMBL" id="PNF77670.1"/>
    </source>
</evidence>
<comment type="caution">
    <text evidence="2">The sequence shown here is derived from an EMBL/GenBank/DDBJ whole genome shotgun (WGS) entry which is preliminary data.</text>
</comment>
<dbReference type="RefSeq" id="WP_102828237.1">
    <property type="nucleotide sequence ID" value="NZ_CP065721.1"/>
</dbReference>
<dbReference type="InterPro" id="IPR008727">
    <property type="entry name" value="PAAR_motif"/>
</dbReference>